<feature type="transmembrane region" description="Helical" evidence="1">
    <location>
        <begin position="60"/>
        <end position="79"/>
    </location>
</feature>
<accession>A0A1V4II55</accession>
<feature type="transmembrane region" description="Helical" evidence="1">
    <location>
        <begin position="7"/>
        <end position="26"/>
    </location>
</feature>
<dbReference type="AlphaFoldDB" id="A0A1V4II55"/>
<evidence type="ECO:0000313" key="2">
    <source>
        <dbReference type="EMBL" id="OPJ59599.1"/>
    </source>
</evidence>
<reference evidence="2 3" key="1">
    <citation type="submission" date="2017-03" db="EMBL/GenBank/DDBJ databases">
        <title>Genome sequence of Clostridium chromiireducens DSM 23318.</title>
        <authorList>
            <person name="Poehlein A."/>
            <person name="Daniel R."/>
        </authorList>
    </citation>
    <scope>NUCLEOTIDE SEQUENCE [LARGE SCALE GENOMIC DNA]</scope>
    <source>
        <strain evidence="2 3">DSM 23318</strain>
    </source>
</reference>
<evidence type="ECO:0000313" key="3">
    <source>
        <dbReference type="Proteomes" id="UP000191056"/>
    </source>
</evidence>
<keyword evidence="1" id="KW-0472">Membrane</keyword>
<dbReference type="Proteomes" id="UP000191056">
    <property type="component" value="Unassembled WGS sequence"/>
</dbReference>
<organism evidence="2 3">
    <name type="scientific">Clostridium chromiireducens</name>
    <dbReference type="NCBI Taxonomy" id="225345"/>
    <lineage>
        <taxon>Bacteria</taxon>
        <taxon>Bacillati</taxon>
        <taxon>Bacillota</taxon>
        <taxon>Clostridia</taxon>
        <taxon>Eubacteriales</taxon>
        <taxon>Clostridiaceae</taxon>
        <taxon>Clostridium</taxon>
    </lineage>
</organism>
<dbReference type="OrthoDB" id="2088230at2"/>
<keyword evidence="3" id="KW-1185">Reference proteome</keyword>
<dbReference type="EMBL" id="MZGT01000049">
    <property type="protein sequence ID" value="OPJ59599.1"/>
    <property type="molecule type" value="Genomic_DNA"/>
</dbReference>
<proteinExistence type="predicted"/>
<evidence type="ECO:0000256" key="1">
    <source>
        <dbReference type="SAM" id="Phobius"/>
    </source>
</evidence>
<keyword evidence="1" id="KW-0812">Transmembrane</keyword>
<comment type="caution">
    <text evidence="2">The sequence shown here is derived from an EMBL/GenBank/DDBJ whole genome shotgun (WGS) entry which is preliminary data.</text>
</comment>
<gene>
    <name evidence="2" type="ORF">CLCHR_33740</name>
</gene>
<sequence length="83" mass="9170">MRKVNLFLKIFGAIFVIGLVILTYSINLGDYEVANIIQSNGGSIDTNTYMIYLEQSITKYRFLGSILSMLGGLGILKSIDTKS</sequence>
<name>A0A1V4II55_9CLOT</name>
<dbReference type="STRING" id="225345.CLCHR_33740"/>
<protein>
    <submittedName>
        <fullName evidence="2">Uncharacterized protein</fullName>
    </submittedName>
</protein>
<keyword evidence="1" id="KW-1133">Transmembrane helix</keyword>
<dbReference type="RefSeq" id="WP_079440966.1">
    <property type="nucleotide sequence ID" value="NZ_MZGT01000049.1"/>
</dbReference>